<dbReference type="InterPro" id="IPR037523">
    <property type="entry name" value="VOC_core"/>
</dbReference>
<dbReference type="InterPro" id="IPR025870">
    <property type="entry name" value="Glyoxalase-like_dom"/>
</dbReference>
<dbReference type="GO" id="GO:0016829">
    <property type="term" value="F:lyase activity"/>
    <property type="evidence" value="ECO:0007669"/>
    <property type="project" value="UniProtKB-KW"/>
</dbReference>
<protein>
    <submittedName>
        <fullName evidence="2">Lactoylglutathione lyase-like lyase</fullName>
    </submittedName>
</protein>
<dbReference type="SUPFAM" id="SSF54593">
    <property type="entry name" value="Glyoxalase/Bleomycin resistance protein/Dihydroxybiphenyl dioxygenase"/>
    <property type="match status" value="1"/>
</dbReference>
<keyword evidence="2" id="KW-0456">Lyase</keyword>
<name>A0A212J5E6_9BACT</name>
<reference evidence="2" key="1">
    <citation type="submission" date="2016-04" db="EMBL/GenBank/DDBJ databases">
        <authorList>
            <person name="Evans L.H."/>
            <person name="Alamgir A."/>
            <person name="Owens N."/>
            <person name="Weber N.D."/>
            <person name="Virtaneva K."/>
            <person name="Barbian K."/>
            <person name="Babar A."/>
            <person name="Rosenke K."/>
        </authorList>
    </citation>
    <scope>NUCLEOTIDE SEQUENCE</scope>
    <source>
        <strain evidence="2">86-2</strain>
    </source>
</reference>
<feature type="domain" description="VOC" evidence="1">
    <location>
        <begin position="5"/>
        <end position="129"/>
    </location>
</feature>
<gene>
    <name evidence="2" type="ORF">KL86DYS2_10772</name>
</gene>
<organism evidence="2">
    <name type="scientific">uncultured Dysgonomonas sp</name>
    <dbReference type="NCBI Taxonomy" id="206096"/>
    <lineage>
        <taxon>Bacteria</taxon>
        <taxon>Pseudomonadati</taxon>
        <taxon>Bacteroidota</taxon>
        <taxon>Bacteroidia</taxon>
        <taxon>Bacteroidales</taxon>
        <taxon>Dysgonomonadaceae</taxon>
        <taxon>Dysgonomonas</taxon>
        <taxon>environmental samples</taxon>
    </lineage>
</organism>
<accession>A0A212J5E6</accession>
<dbReference type="Gene3D" id="3.30.720.110">
    <property type="match status" value="1"/>
</dbReference>
<dbReference type="PROSITE" id="PS51819">
    <property type="entry name" value="VOC"/>
    <property type="match status" value="1"/>
</dbReference>
<evidence type="ECO:0000259" key="1">
    <source>
        <dbReference type="PROSITE" id="PS51819"/>
    </source>
</evidence>
<dbReference type="RefSeq" id="WP_296947327.1">
    <property type="nucleotide sequence ID" value="NZ_LT599021.1"/>
</dbReference>
<dbReference type="Gene3D" id="3.30.720.120">
    <property type="match status" value="1"/>
</dbReference>
<dbReference type="InterPro" id="IPR029068">
    <property type="entry name" value="Glyas_Bleomycin-R_OHBP_Dase"/>
</dbReference>
<dbReference type="EMBL" id="FLUL01000001">
    <property type="protein sequence ID" value="SBV94681.1"/>
    <property type="molecule type" value="Genomic_DNA"/>
</dbReference>
<proteinExistence type="predicted"/>
<evidence type="ECO:0000313" key="2">
    <source>
        <dbReference type="EMBL" id="SBV94681.1"/>
    </source>
</evidence>
<dbReference type="Pfam" id="PF12681">
    <property type="entry name" value="Glyoxalase_2"/>
    <property type="match status" value="1"/>
</dbReference>
<sequence length="131" mass="14888">MKHIKLAQTILFVDNQERSSLFYQKIFRQASDLNVPGMTEFNLSDHCKLGLMPNNGIARILANQLPHPQDGNGIPRCELYLYVEDIQLEFENAINSGAKLISPIIERNWGDRACYFADPDGHVIAFAERII</sequence>
<dbReference type="AlphaFoldDB" id="A0A212J5E6"/>